<accession>A0ABS2GHI5</accession>
<dbReference type="EMBL" id="JACJLA010000008">
    <property type="protein sequence ID" value="MBM6912732.1"/>
    <property type="molecule type" value="Genomic_DNA"/>
</dbReference>
<keyword evidence="1" id="KW-0808">Transferase</keyword>
<dbReference type="Pfam" id="PF00583">
    <property type="entry name" value="Acetyltransf_1"/>
    <property type="match status" value="1"/>
</dbReference>
<proteinExistence type="predicted"/>
<dbReference type="PROSITE" id="PS51186">
    <property type="entry name" value="GNAT"/>
    <property type="match status" value="1"/>
</dbReference>
<evidence type="ECO:0000256" key="1">
    <source>
        <dbReference type="ARBA" id="ARBA00022679"/>
    </source>
</evidence>
<comment type="caution">
    <text evidence="4">The sequence shown here is derived from an EMBL/GenBank/DDBJ whole genome shotgun (WGS) entry which is preliminary data.</text>
</comment>
<sequence length="166" mass="18982">MSLLIRPAMPEDCETIAYIEKLCFSSTEAAPLESIRERQKLFTHTFLVACLDTTIVGFINGCVTQQPHITDDLFHSTALHDDQAPTQMVFSLAVHPEYQHQGIAVRLMHAFIEIARMNKKKRLTLTCKKERIPFYEQFGYINEGLAQSTHGGSTWYNMTIDFPENQ</sequence>
<keyword evidence="2" id="KW-0012">Acyltransferase</keyword>
<evidence type="ECO:0000313" key="5">
    <source>
        <dbReference type="Proteomes" id="UP000707138"/>
    </source>
</evidence>
<dbReference type="SUPFAM" id="SSF55729">
    <property type="entry name" value="Acyl-CoA N-acyltransferases (Nat)"/>
    <property type="match status" value="1"/>
</dbReference>
<feature type="domain" description="N-acetyltransferase" evidence="3">
    <location>
        <begin position="3"/>
        <end position="161"/>
    </location>
</feature>
<dbReference type="Proteomes" id="UP000707138">
    <property type="component" value="Unassembled WGS sequence"/>
</dbReference>
<name>A0ABS2GHI5_9FIRM</name>
<dbReference type="PANTHER" id="PTHR10908:SF0">
    <property type="entry name" value="SEROTONIN N-ACETYLTRANSFERASE"/>
    <property type="match status" value="1"/>
</dbReference>
<gene>
    <name evidence="4" type="ORF">H6A01_05270</name>
</gene>
<reference evidence="4 5" key="1">
    <citation type="journal article" date="2021" name="Sci. Rep.">
        <title>The distribution of antibiotic resistance genes in chicken gut microbiota commensals.</title>
        <authorList>
            <person name="Juricova H."/>
            <person name="Matiasovicova J."/>
            <person name="Kubasova T."/>
            <person name="Cejkova D."/>
            <person name="Rychlik I."/>
        </authorList>
    </citation>
    <scope>NUCLEOTIDE SEQUENCE [LARGE SCALE GENOMIC DNA]</scope>
    <source>
        <strain evidence="4 5">An537</strain>
    </source>
</reference>
<dbReference type="InterPro" id="IPR000182">
    <property type="entry name" value="GNAT_dom"/>
</dbReference>
<dbReference type="Gene3D" id="3.40.630.30">
    <property type="match status" value="1"/>
</dbReference>
<dbReference type="RefSeq" id="WP_205087798.1">
    <property type="nucleotide sequence ID" value="NZ_JACJLA010000008.1"/>
</dbReference>
<evidence type="ECO:0000256" key="2">
    <source>
        <dbReference type="ARBA" id="ARBA00023315"/>
    </source>
</evidence>
<evidence type="ECO:0000313" key="4">
    <source>
        <dbReference type="EMBL" id="MBM6912732.1"/>
    </source>
</evidence>
<keyword evidence="5" id="KW-1185">Reference proteome</keyword>
<dbReference type="CDD" id="cd04301">
    <property type="entry name" value="NAT_SF"/>
    <property type="match status" value="1"/>
</dbReference>
<protein>
    <submittedName>
        <fullName evidence="4">GNAT family N-acetyltransferase</fullName>
    </submittedName>
</protein>
<dbReference type="InterPro" id="IPR051635">
    <property type="entry name" value="SNAT-like"/>
</dbReference>
<organism evidence="4 5">
    <name type="scientific">Veillonella magna</name>
    <dbReference type="NCBI Taxonomy" id="464322"/>
    <lineage>
        <taxon>Bacteria</taxon>
        <taxon>Bacillati</taxon>
        <taxon>Bacillota</taxon>
        <taxon>Negativicutes</taxon>
        <taxon>Veillonellales</taxon>
        <taxon>Veillonellaceae</taxon>
        <taxon>Veillonella</taxon>
    </lineage>
</organism>
<dbReference type="InterPro" id="IPR016181">
    <property type="entry name" value="Acyl_CoA_acyltransferase"/>
</dbReference>
<dbReference type="PANTHER" id="PTHR10908">
    <property type="entry name" value="SEROTONIN N-ACETYLTRANSFERASE"/>
    <property type="match status" value="1"/>
</dbReference>
<evidence type="ECO:0000259" key="3">
    <source>
        <dbReference type="PROSITE" id="PS51186"/>
    </source>
</evidence>